<dbReference type="OrthoDB" id="6779242at2759"/>
<dbReference type="PANTHER" id="PTHR46609">
    <property type="entry name" value="EXONUCLEASE, PHAGE-TYPE/RECB, C-TERMINAL DOMAIN-CONTAINING PROTEIN"/>
    <property type="match status" value="1"/>
</dbReference>
<dbReference type="Pfam" id="PF20700">
    <property type="entry name" value="Mutator"/>
    <property type="match status" value="1"/>
</dbReference>
<organism evidence="3 5">
    <name type="scientific">Aphis craccivora</name>
    <name type="common">Cowpea aphid</name>
    <dbReference type="NCBI Taxonomy" id="307492"/>
    <lineage>
        <taxon>Eukaryota</taxon>
        <taxon>Metazoa</taxon>
        <taxon>Ecdysozoa</taxon>
        <taxon>Arthropoda</taxon>
        <taxon>Hexapoda</taxon>
        <taxon>Insecta</taxon>
        <taxon>Pterygota</taxon>
        <taxon>Neoptera</taxon>
        <taxon>Paraneoptera</taxon>
        <taxon>Hemiptera</taxon>
        <taxon>Sternorrhyncha</taxon>
        <taxon>Aphidomorpha</taxon>
        <taxon>Aphidoidea</taxon>
        <taxon>Aphididae</taxon>
        <taxon>Aphidini</taxon>
        <taxon>Aphis</taxon>
        <taxon>Aphis</taxon>
    </lineage>
</organism>
<accession>A0A6G0XEE0</accession>
<reference evidence="3 5" key="1">
    <citation type="submission" date="2019-08" db="EMBL/GenBank/DDBJ databases">
        <title>Whole genome of Aphis craccivora.</title>
        <authorList>
            <person name="Voronova N.V."/>
            <person name="Shulinski R.S."/>
            <person name="Bandarenka Y.V."/>
            <person name="Zhorov D.G."/>
            <person name="Warner D."/>
        </authorList>
    </citation>
    <scope>NUCLEOTIDE SEQUENCE [LARGE SCALE GENOMIC DNA]</scope>
    <source>
        <strain evidence="3">180601</strain>
        <tissue evidence="3">Whole Body</tissue>
    </source>
</reference>
<gene>
    <name evidence="4" type="ORF">FWK35_00023067</name>
    <name evidence="3" type="ORF">FWK35_00023092</name>
</gene>
<dbReference type="Pfam" id="PF09588">
    <property type="entry name" value="YqaJ"/>
    <property type="match status" value="1"/>
</dbReference>
<evidence type="ECO:0000259" key="1">
    <source>
        <dbReference type="Pfam" id="PF09588"/>
    </source>
</evidence>
<dbReference type="InterPro" id="IPR011604">
    <property type="entry name" value="PDDEXK-like_dom_sf"/>
</dbReference>
<evidence type="ECO:0000313" key="4">
    <source>
        <dbReference type="EMBL" id="KAF0746438.1"/>
    </source>
</evidence>
<dbReference type="GO" id="GO:0006281">
    <property type="term" value="P:DNA repair"/>
    <property type="evidence" value="ECO:0007669"/>
    <property type="project" value="UniProtKB-ARBA"/>
</dbReference>
<feature type="domain" description="Mutator-like transposase" evidence="2">
    <location>
        <begin position="80"/>
        <end position="421"/>
    </location>
</feature>
<dbReference type="CDD" id="cd22343">
    <property type="entry name" value="PDDEXK_lambda_exonuclease-like"/>
    <property type="match status" value="1"/>
</dbReference>
<dbReference type="InterPro" id="IPR049012">
    <property type="entry name" value="Mutator_transp_dom"/>
</dbReference>
<protein>
    <submittedName>
        <fullName evidence="3">YqaJ domain-containing protein</fullName>
    </submittedName>
</protein>
<dbReference type="InterPro" id="IPR011335">
    <property type="entry name" value="Restrct_endonuc-II-like"/>
</dbReference>
<dbReference type="EMBL" id="VUJU01007209">
    <property type="protein sequence ID" value="KAF0746438.1"/>
    <property type="molecule type" value="Genomic_DNA"/>
</dbReference>
<evidence type="ECO:0000313" key="5">
    <source>
        <dbReference type="Proteomes" id="UP000478052"/>
    </source>
</evidence>
<dbReference type="InterPro" id="IPR051703">
    <property type="entry name" value="NF-kappa-B_Signaling_Reg"/>
</dbReference>
<dbReference type="AlphaFoldDB" id="A0A6G0XEE0"/>
<dbReference type="PANTHER" id="PTHR46609:SF8">
    <property type="entry name" value="YQAJ VIRAL RECOMBINASE DOMAIN-CONTAINING PROTEIN"/>
    <property type="match status" value="1"/>
</dbReference>
<dbReference type="SUPFAM" id="SSF52980">
    <property type="entry name" value="Restriction endonuclease-like"/>
    <property type="match status" value="1"/>
</dbReference>
<sequence>MFTYTSTPAHDYNMVNKNNLMWHTDTSFNDNISQNNSSVNQLQEPFDNEKNNTSDIASYKLHCESMEKDTLCTTTVLNDRRIVDIGYIFEQIRLINKHEGGFDCTFNEMEFIEEKRYGFDSKYIFKCKMCNIQQIISSEDNNNASYMSINQAVVNGTVSIGIGYRQLSEFVAALEIPCIANTTFSKVHENLSNSIHNTAWDEIQKAGEEERELAIQAGDVDEDGVPFCTVVSDGQWSKRSYKTKYDALSGVATIIGFKTKKILFVGIRNRFCIICHRAESKKENKPLHNCFLNWNKSATSIETYGVAEGFMRSVELHNLKFNRLIGDGDSSVSKRLNEILPYGPNMLVEKIECRNHLLRNYMQKLSAINKKTSFPISLRKFVQTHLMRFRSAVIRAIAHRKNECTSITQKIEDVDNNICEQFNSVINKYIGGKRINLSQRNAYNTRVEAAVISFNSHQYLRAITKKVIQKSPGKFGKTFLKSVNRIRLNNQRRRKLFQGKSKTKSKFIGPDEHYGLADLLHDDITTEELDVKKKQFIDKLMKTDREMLEQATRSQAKSQVWHTERKHRLTASKFGKICKMRPNTSCKNTVHELLYGNMNHKIKAVEYGRVMEPFAKLEFEKKLGFSINPAGLFVDDKIPYLAASPDGLIDQNYIIEIKCPFSAREYNDIFEAIREGKITYCTVDKNNIVKLKKSSDYFYQIQGQLHITKRSTCYFFMYTENWNYMVEIPYENQFWNKMVDHLCAFYTECLLPEIVNPKFGRRFLKSDIAEPLERQQNIFSKKNSSNQTILLIK</sequence>
<dbReference type="EMBL" id="VUJU01007916">
    <property type="protein sequence ID" value="KAF0738549.1"/>
    <property type="molecule type" value="Genomic_DNA"/>
</dbReference>
<comment type="caution">
    <text evidence="3">The sequence shown here is derived from an EMBL/GenBank/DDBJ whole genome shotgun (WGS) entry which is preliminary data.</text>
</comment>
<dbReference type="Gene3D" id="3.90.320.10">
    <property type="match status" value="1"/>
</dbReference>
<feature type="domain" description="YqaJ viral recombinase" evidence="1">
    <location>
        <begin position="561"/>
        <end position="710"/>
    </location>
</feature>
<keyword evidence="5" id="KW-1185">Reference proteome</keyword>
<proteinExistence type="predicted"/>
<dbReference type="Proteomes" id="UP000478052">
    <property type="component" value="Unassembled WGS sequence"/>
</dbReference>
<name>A0A6G0XEE0_APHCR</name>
<dbReference type="InterPro" id="IPR019080">
    <property type="entry name" value="YqaJ_viral_recombinase"/>
</dbReference>
<evidence type="ECO:0000259" key="2">
    <source>
        <dbReference type="Pfam" id="PF20700"/>
    </source>
</evidence>
<evidence type="ECO:0000313" key="3">
    <source>
        <dbReference type="EMBL" id="KAF0738549.1"/>
    </source>
</evidence>